<evidence type="ECO:0000313" key="5">
    <source>
        <dbReference type="Proteomes" id="UP001500449"/>
    </source>
</evidence>
<accession>A0ABN2MV44</accession>
<feature type="transmembrane region" description="Helical" evidence="2">
    <location>
        <begin position="365"/>
        <end position="384"/>
    </location>
</feature>
<feature type="transmembrane region" description="Helical" evidence="2">
    <location>
        <begin position="564"/>
        <end position="582"/>
    </location>
</feature>
<dbReference type="Pfam" id="PF17765">
    <property type="entry name" value="MLTR_LBD"/>
    <property type="match status" value="1"/>
</dbReference>
<keyword evidence="2" id="KW-1133">Transmembrane helix</keyword>
<dbReference type="PANTHER" id="PTHR35010:SF2">
    <property type="entry name" value="BLL4672 PROTEIN"/>
    <property type="match status" value="1"/>
</dbReference>
<protein>
    <recommendedName>
        <fullName evidence="3">HTH cro/C1-type domain-containing protein</fullName>
    </recommendedName>
</protein>
<comment type="caution">
    <text evidence="4">The sequence shown here is derived from an EMBL/GenBank/DDBJ whole genome shotgun (WGS) entry which is preliminary data.</text>
</comment>
<gene>
    <name evidence="4" type="ORF">GCM10009836_18900</name>
</gene>
<dbReference type="SMART" id="SM00530">
    <property type="entry name" value="HTH_XRE"/>
    <property type="match status" value="1"/>
</dbReference>
<dbReference type="SUPFAM" id="SSF47413">
    <property type="entry name" value="lambda repressor-like DNA-binding domains"/>
    <property type="match status" value="1"/>
</dbReference>
<dbReference type="PROSITE" id="PS50943">
    <property type="entry name" value="HTH_CROC1"/>
    <property type="match status" value="1"/>
</dbReference>
<dbReference type="Pfam" id="PF13560">
    <property type="entry name" value="HTH_31"/>
    <property type="match status" value="1"/>
</dbReference>
<proteinExistence type="predicted"/>
<dbReference type="EMBL" id="BAAAQK010000005">
    <property type="protein sequence ID" value="GAA1839890.1"/>
    <property type="molecule type" value="Genomic_DNA"/>
</dbReference>
<evidence type="ECO:0000256" key="1">
    <source>
        <dbReference type="SAM" id="MobiDB-lite"/>
    </source>
</evidence>
<feature type="compositionally biased region" description="Basic and acidic residues" evidence="1">
    <location>
        <begin position="284"/>
        <end position="305"/>
    </location>
</feature>
<feature type="domain" description="HTH cro/C1-type" evidence="3">
    <location>
        <begin position="30"/>
        <end position="80"/>
    </location>
</feature>
<dbReference type="Gene3D" id="3.30.450.180">
    <property type="match status" value="1"/>
</dbReference>
<keyword evidence="2" id="KW-0812">Transmembrane</keyword>
<feature type="transmembrane region" description="Helical" evidence="2">
    <location>
        <begin position="588"/>
        <end position="606"/>
    </location>
</feature>
<reference evidence="4 5" key="1">
    <citation type="journal article" date="2019" name="Int. J. Syst. Evol. Microbiol.">
        <title>The Global Catalogue of Microorganisms (GCM) 10K type strain sequencing project: providing services to taxonomists for standard genome sequencing and annotation.</title>
        <authorList>
            <consortium name="The Broad Institute Genomics Platform"/>
            <consortium name="The Broad Institute Genome Sequencing Center for Infectious Disease"/>
            <person name="Wu L."/>
            <person name="Ma J."/>
        </authorList>
    </citation>
    <scope>NUCLEOTIDE SEQUENCE [LARGE SCALE GENOMIC DNA]</scope>
    <source>
        <strain evidence="4 5">JCM 16009</strain>
    </source>
</reference>
<evidence type="ECO:0000256" key="2">
    <source>
        <dbReference type="SAM" id="Phobius"/>
    </source>
</evidence>
<feature type="transmembrane region" description="Helical" evidence="2">
    <location>
        <begin position="396"/>
        <end position="418"/>
    </location>
</feature>
<dbReference type="InterPro" id="IPR010982">
    <property type="entry name" value="Lambda_DNA-bd_dom_sf"/>
</dbReference>
<dbReference type="InterPro" id="IPR026898">
    <property type="entry name" value="PrsW"/>
</dbReference>
<dbReference type="RefSeq" id="WP_344414614.1">
    <property type="nucleotide sequence ID" value="NZ_BAAAQK010000005.1"/>
</dbReference>
<dbReference type="CDD" id="cd00093">
    <property type="entry name" value="HTH_XRE"/>
    <property type="match status" value="1"/>
</dbReference>
<feature type="region of interest" description="Disordered" evidence="1">
    <location>
        <begin position="319"/>
        <end position="350"/>
    </location>
</feature>
<feature type="transmembrane region" description="Helical" evidence="2">
    <location>
        <begin position="534"/>
        <end position="555"/>
    </location>
</feature>
<evidence type="ECO:0000313" key="4">
    <source>
        <dbReference type="EMBL" id="GAA1839890.1"/>
    </source>
</evidence>
<dbReference type="InterPro" id="IPR041413">
    <property type="entry name" value="MLTR_LBD"/>
</dbReference>
<feature type="transmembrane region" description="Helical" evidence="2">
    <location>
        <begin position="458"/>
        <end position="481"/>
    </location>
</feature>
<organism evidence="4 5">
    <name type="scientific">Pseudonocardia ailaonensis</name>
    <dbReference type="NCBI Taxonomy" id="367279"/>
    <lineage>
        <taxon>Bacteria</taxon>
        <taxon>Bacillati</taxon>
        <taxon>Actinomycetota</taxon>
        <taxon>Actinomycetes</taxon>
        <taxon>Pseudonocardiales</taxon>
        <taxon>Pseudonocardiaceae</taxon>
        <taxon>Pseudonocardia</taxon>
    </lineage>
</organism>
<evidence type="ECO:0000259" key="3">
    <source>
        <dbReference type="PROSITE" id="PS50943"/>
    </source>
</evidence>
<feature type="region of interest" description="Disordered" evidence="1">
    <location>
        <begin position="256"/>
        <end position="305"/>
    </location>
</feature>
<name>A0ABN2MV44_9PSEU</name>
<keyword evidence="5" id="KW-1185">Reference proteome</keyword>
<dbReference type="Pfam" id="PF13367">
    <property type="entry name" value="PrsW-protease"/>
    <property type="match status" value="1"/>
</dbReference>
<dbReference type="InterPro" id="IPR001387">
    <property type="entry name" value="Cro/C1-type_HTH"/>
</dbReference>
<dbReference type="PANTHER" id="PTHR35010">
    <property type="entry name" value="BLL4672 PROTEIN-RELATED"/>
    <property type="match status" value="1"/>
</dbReference>
<feature type="transmembrane region" description="Helical" evidence="2">
    <location>
        <begin position="493"/>
        <end position="514"/>
    </location>
</feature>
<sequence length="621" mass="66284">MGDAVGDFLRARRGELSPDSVGLPGRDGPRRVAGLRREEVAQLASISVDYYTRLEQGRVPASASVLETLARALRLDEDQRTYLSRLAGTVPAPARRRASEKPRPAMLRLLEQLSITPALVLGRHLDVLAWNAAASALYTDFGAVPAGHRNYVRLLFDDPAVRALHTDWEGAAATGVAALRMEAARDPDDARLAALVGDLSVRHPDFRRWWASSRVVAGSGGTKNFRHPLVGDLTLDCDMWGDPAGGLQRLMVLTADRGPRHPDPRSPAPPRLLDQRTGRTPLTGEHRMPALVREETRRSAHHEWPARYPSEMADVPERADPTLWTRKVSPGPKERDHGQSDCHPGGPAMSVRHARSVGATPVPAAMRHAWIAVLVVGAVLFVAVERTLVATQNPNFVPSAILLGAAVVPVAFLTFVYGRRLPYDVGTGTVALAALVGGVIGTVVAGTLEYDAQHDLGVLPMIGVGLIEELSKLVVPAVLLLVVRRYRTGPDGLLIGVASGAGFAALETMGYAFTTLLTSKGSITDTVDVLMLRGVMSPAGHMAWTGIAAAALYAAAEAGWTGRAFGRFALVFVVAVGLHTAWDSVSSLVGTAVVAVVSLVALGWTVHRMVHARAARPHPVA</sequence>
<keyword evidence="2" id="KW-0472">Membrane</keyword>
<feature type="transmembrane region" description="Helical" evidence="2">
    <location>
        <begin position="425"/>
        <end position="446"/>
    </location>
</feature>
<dbReference type="Proteomes" id="UP001500449">
    <property type="component" value="Unassembled WGS sequence"/>
</dbReference>
<dbReference type="Gene3D" id="1.10.260.40">
    <property type="entry name" value="lambda repressor-like DNA-binding domains"/>
    <property type="match status" value="1"/>
</dbReference>